<keyword evidence="3" id="KW-0028">Amino-acid biosynthesis</keyword>
<dbReference type="SUPFAM" id="SSF53167">
    <property type="entry name" value="Purine and uridine phosphorylases"/>
    <property type="match status" value="1"/>
</dbReference>
<evidence type="ECO:0000256" key="5">
    <source>
        <dbReference type="ARBA" id="ARBA00023167"/>
    </source>
</evidence>
<dbReference type="GO" id="GO:0019509">
    <property type="term" value="P:L-methionine salvage from methylthioadenosine"/>
    <property type="evidence" value="ECO:0007669"/>
    <property type="project" value="InterPro"/>
</dbReference>
<comment type="pathway">
    <text evidence="1">Amino-acid biosynthesis; L-methionine biosynthesis via salvage pathway; S-methyl-5-thio-alpha-D-ribose 1-phosphate from S-methyl-5'-thioadenosine (hydrolase route): step 1/2.</text>
</comment>
<comment type="caution">
    <text evidence="7">The sequence shown here is derived from an EMBL/GenBank/DDBJ whole genome shotgun (WGS) entry which is preliminary data.</text>
</comment>
<dbReference type="InterPro" id="IPR000845">
    <property type="entry name" value="Nucleoside_phosphorylase_d"/>
</dbReference>
<dbReference type="NCBIfam" id="TIGR01704">
    <property type="entry name" value="MTA_SAH-Nsdase"/>
    <property type="match status" value="1"/>
</dbReference>
<dbReference type="Gene3D" id="3.40.50.1580">
    <property type="entry name" value="Nucleoside phosphorylase domain"/>
    <property type="match status" value="1"/>
</dbReference>
<evidence type="ECO:0000256" key="4">
    <source>
        <dbReference type="ARBA" id="ARBA00022801"/>
    </source>
</evidence>
<evidence type="ECO:0000256" key="1">
    <source>
        <dbReference type="ARBA" id="ARBA00004945"/>
    </source>
</evidence>
<keyword evidence="8" id="KW-1185">Reference proteome</keyword>
<sequence>MLGFICALGIEVEGIVKLMENKEETTIAKITYHKGEIYGKEVVCCECGIGKVNAAMSTQIMIDAYHPDVIINSGIAGSLSGDIRIGDIVISDDCVQHDMDATEMGDPLGQVQFNDEKRTYFPADKATADKLYDACQTIDGISVFRGRIASGDIFISAHDRRSRVADTFNALACEMEGAAVGTVCFRNGVPFAILRSISDDFNNNEFMDFMQFREIAAKRSIKAIEEFIKNA</sequence>
<gene>
    <name evidence="7" type="ORF">JKK62_15020</name>
</gene>
<evidence type="ECO:0000256" key="2">
    <source>
        <dbReference type="ARBA" id="ARBA00011974"/>
    </source>
</evidence>
<dbReference type="PANTHER" id="PTHR46832">
    <property type="entry name" value="5'-METHYLTHIOADENOSINE/S-ADENOSYLHOMOCYSTEINE NUCLEOSIDASE"/>
    <property type="match status" value="1"/>
</dbReference>
<dbReference type="EC" id="3.2.2.9" evidence="2"/>
<dbReference type="EMBL" id="JAEQMG010000163">
    <property type="protein sequence ID" value="MBK6089935.1"/>
    <property type="molecule type" value="Genomic_DNA"/>
</dbReference>
<organism evidence="7 8">
    <name type="scientific">Ruminococcus difficilis</name>
    <dbReference type="NCBI Taxonomy" id="2763069"/>
    <lineage>
        <taxon>Bacteria</taxon>
        <taxon>Bacillati</taxon>
        <taxon>Bacillota</taxon>
        <taxon>Clostridia</taxon>
        <taxon>Eubacteriales</taxon>
        <taxon>Oscillospiraceae</taxon>
        <taxon>Ruminococcus</taxon>
    </lineage>
</organism>
<feature type="domain" description="Nucleoside phosphorylase" evidence="6">
    <location>
        <begin position="2"/>
        <end position="229"/>
    </location>
</feature>
<dbReference type="AlphaFoldDB" id="A0A934WU60"/>
<dbReference type="GO" id="GO:0019284">
    <property type="term" value="P:L-methionine salvage from S-adenosylmethionine"/>
    <property type="evidence" value="ECO:0007669"/>
    <property type="project" value="TreeGrafter"/>
</dbReference>
<dbReference type="GO" id="GO:0008782">
    <property type="term" value="F:adenosylhomocysteine nucleosidase activity"/>
    <property type="evidence" value="ECO:0007669"/>
    <property type="project" value="UniProtKB-EC"/>
</dbReference>
<evidence type="ECO:0000313" key="7">
    <source>
        <dbReference type="EMBL" id="MBK6089935.1"/>
    </source>
</evidence>
<keyword evidence="7" id="KW-0326">Glycosidase</keyword>
<dbReference type="RefSeq" id="WP_201428626.1">
    <property type="nucleotide sequence ID" value="NZ_JAEQMG010000163.1"/>
</dbReference>
<dbReference type="GO" id="GO:0005829">
    <property type="term" value="C:cytosol"/>
    <property type="evidence" value="ECO:0007669"/>
    <property type="project" value="TreeGrafter"/>
</dbReference>
<dbReference type="GO" id="GO:0009164">
    <property type="term" value="P:nucleoside catabolic process"/>
    <property type="evidence" value="ECO:0007669"/>
    <property type="project" value="InterPro"/>
</dbReference>
<dbReference type="CDD" id="cd09008">
    <property type="entry name" value="MTAN"/>
    <property type="match status" value="1"/>
</dbReference>
<dbReference type="Pfam" id="PF01048">
    <property type="entry name" value="PNP_UDP_1"/>
    <property type="match status" value="1"/>
</dbReference>
<dbReference type="InterPro" id="IPR035994">
    <property type="entry name" value="Nucleoside_phosphorylase_sf"/>
</dbReference>
<accession>A0A934WU60</accession>
<dbReference type="Proteomes" id="UP000633365">
    <property type="component" value="Unassembled WGS sequence"/>
</dbReference>
<keyword evidence="5" id="KW-0486">Methionine biosynthesis</keyword>
<dbReference type="GO" id="GO:0008930">
    <property type="term" value="F:methylthioadenosine nucleosidase activity"/>
    <property type="evidence" value="ECO:0007669"/>
    <property type="project" value="InterPro"/>
</dbReference>
<dbReference type="PANTHER" id="PTHR46832:SF1">
    <property type="entry name" value="5'-METHYLTHIOADENOSINE_S-ADENOSYLHOMOCYSTEINE NUCLEOSIDASE"/>
    <property type="match status" value="1"/>
</dbReference>
<dbReference type="NCBIfam" id="NF004079">
    <property type="entry name" value="PRK05584.1"/>
    <property type="match status" value="1"/>
</dbReference>
<proteinExistence type="predicted"/>
<dbReference type="InterPro" id="IPR010049">
    <property type="entry name" value="MTA_SAH_Nsdase"/>
</dbReference>
<evidence type="ECO:0000313" key="8">
    <source>
        <dbReference type="Proteomes" id="UP000633365"/>
    </source>
</evidence>
<reference evidence="7" key="1">
    <citation type="submission" date="2021-01" db="EMBL/GenBank/DDBJ databases">
        <title>Genome public.</title>
        <authorList>
            <person name="Liu C."/>
            <person name="Sun Q."/>
        </authorList>
    </citation>
    <scope>NUCLEOTIDE SEQUENCE</scope>
    <source>
        <strain evidence="7">M6</strain>
    </source>
</reference>
<keyword evidence="4 7" id="KW-0378">Hydrolase</keyword>
<protein>
    <recommendedName>
        <fullName evidence="2">adenosylhomocysteine nucleosidase</fullName>
        <ecNumber evidence="2">3.2.2.9</ecNumber>
    </recommendedName>
</protein>
<name>A0A934WU60_9FIRM</name>
<evidence type="ECO:0000256" key="3">
    <source>
        <dbReference type="ARBA" id="ARBA00022605"/>
    </source>
</evidence>
<evidence type="ECO:0000259" key="6">
    <source>
        <dbReference type="Pfam" id="PF01048"/>
    </source>
</evidence>